<dbReference type="EMBL" id="CP039126">
    <property type="protein sequence ID" value="QMW80666.1"/>
    <property type="molecule type" value="Genomic_DNA"/>
</dbReference>
<dbReference type="AlphaFoldDB" id="A0A7G5N1C3"/>
<sequence>MSPKTGQKLTDNPKDVTVRARMDKSTVEKLDYLVKEYGSDRSKIIRNGIEIQYESARKK</sequence>
<dbReference type="GeneID" id="75053863"/>
<reference evidence="1 2" key="1">
    <citation type="submission" date="2019-04" db="EMBL/GenBank/DDBJ databases">
        <authorList>
            <person name="Schori C."/>
            <person name="Ahrens C."/>
        </authorList>
    </citation>
    <scope>NUCLEOTIDE SEQUENCE [LARGE SCALE GENOMIC DNA]</scope>
    <source>
        <strain evidence="1 2">DSM 2950</strain>
    </source>
</reference>
<accession>A0A7G5N1C3</accession>
<evidence type="ECO:0000313" key="2">
    <source>
        <dbReference type="Proteomes" id="UP000515789"/>
    </source>
</evidence>
<dbReference type="Proteomes" id="UP000515789">
    <property type="component" value="Chromosome"/>
</dbReference>
<gene>
    <name evidence="1" type="ORF">E5259_25490</name>
</gene>
<evidence type="ECO:0000313" key="1">
    <source>
        <dbReference type="EMBL" id="QMW80666.1"/>
    </source>
</evidence>
<protein>
    <recommendedName>
        <fullName evidence="3">CopG family transcriptional regulator</fullName>
    </recommendedName>
</protein>
<evidence type="ECO:0008006" key="3">
    <source>
        <dbReference type="Google" id="ProtNLM"/>
    </source>
</evidence>
<organism evidence="1 2">
    <name type="scientific">Blautia producta</name>
    <dbReference type="NCBI Taxonomy" id="33035"/>
    <lineage>
        <taxon>Bacteria</taxon>
        <taxon>Bacillati</taxon>
        <taxon>Bacillota</taxon>
        <taxon>Clostridia</taxon>
        <taxon>Lachnospirales</taxon>
        <taxon>Lachnospiraceae</taxon>
        <taxon>Blautia</taxon>
    </lineage>
</organism>
<dbReference type="RefSeq" id="WP_018596647.1">
    <property type="nucleotide sequence ID" value="NZ_CABLBP010000031.1"/>
</dbReference>
<proteinExistence type="predicted"/>
<name>A0A7G5N1C3_9FIRM</name>